<evidence type="ECO:0000313" key="3">
    <source>
        <dbReference type="Proteomes" id="UP001296104"/>
    </source>
</evidence>
<evidence type="ECO:0000313" key="2">
    <source>
        <dbReference type="EMBL" id="CAK3971488.1"/>
    </source>
</evidence>
<dbReference type="AlphaFoldDB" id="A0AAI8YX39"/>
<keyword evidence="3" id="KW-1185">Reference proteome</keyword>
<accession>A0AAI8YX39</accession>
<sequence length="162" mass="18039">MSDDPQDCGEGVSAYIDDVSEDRGVLYYYICGGNAQHFGEWRLESGVSEHLIARFWSREAWLQLWLPHRLHLRPAAYNPEPINVISGAMAAVGLDDPEGQDVGDEGEITDEDIARVNENWEKNGVEFPPLFAGSGAGREEQEPRSDAKRMVDSIGDMKIEDS</sequence>
<comment type="caution">
    <text evidence="2">The sequence shown here is derived from an EMBL/GenBank/DDBJ whole genome shotgun (WGS) entry which is preliminary data.</text>
</comment>
<organism evidence="2 3">
    <name type="scientific">Lecanosticta acicola</name>
    <dbReference type="NCBI Taxonomy" id="111012"/>
    <lineage>
        <taxon>Eukaryota</taxon>
        <taxon>Fungi</taxon>
        <taxon>Dikarya</taxon>
        <taxon>Ascomycota</taxon>
        <taxon>Pezizomycotina</taxon>
        <taxon>Dothideomycetes</taxon>
        <taxon>Dothideomycetidae</taxon>
        <taxon>Mycosphaerellales</taxon>
        <taxon>Mycosphaerellaceae</taxon>
        <taxon>Lecanosticta</taxon>
    </lineage>
</organism>
<protein>
    <submittedName>
        <fullName evidence="2">Uncharacterized protein</fullName>
    </submittedName>
</protein>
<evidence type="ECO:0000256" key="1">
    <source>
        <dbReference type="SAM" id="MobiDB-lite"/>
    </source>
</evidence>
<name>A0AAI8YX39_9PEZI</name>
<gene>
    <name evidence="2" type="ORF">LECACI_7A003599</name>
</gene>
<proteinExistence type="predicted"/>
<reference evidence="2" key="1">
    <citation type="submission" date="2023-11" db="EMBL/GenBank/DDBJ databases">
        <authorList>
            <person name="Alioto T."/>
            <person name="Alioto T."/>
            <person name="Gomez Garrido J."/>
        </authorList>
    </citation>
    <scope>NUCLEOTIDE SEQUENCE</scope>
</reference>
<feature type="compositionally biased region" description="Basic and acidic residues" evidence="1">
    <location>
        <begin position="137"/>
        <end position="162"/>
    </location>
</feature>
<dbReference type="Proteomes" id="UP001296104">
    <property type="component" value="Unassembled WGS sequence"/>
</dbReference>
<feature type="region of interest" description="Disordered" evidence="1">
    <location>
        <begin position="125"/>
        <end position="162"/>
    </location>
</feature>
<dbReference type="EMBL" id="CAVMBE010000017">
    <property type="protein sequence ID" value="CAK3971488.1"/>
    <property type="molecule type" value="Genomic_DNA"/>
</dbReference>